<evidence type="ECO:0000256" key="1">
    <source>
        <dbReference type="SAM" id="Phobius"/>
    </source>
</evidence>
<keyword evidence="3" id="KW-1185">Reference proteome</keyword>
<organism evidence="2 3">
    <name type="scientific">Pilimelia anulata</name>
    <dbReference type="NCBI Taxonomy" id="53371"/>
    <lineage>
        <taxon>Bacteria</taxon>
        <taxon>Bacillati</taxon>
        <taxon>Actinomycetota</taxon>
        <taxon>Actinomycetes</taxon>
        <taxon>Micromonosporales</taxon>
        <taxon>Micromonosporaceae</taxon>
        <taxon>Pilimelia</taxon>
    </lineage>
</organism>
<sequence>MSPVTALWIVTWVAIVLLFLAVGAVARELRLLRERLDTAASASDGYVAHPPAITLDPAVVPAGGVVIAADVDCPLCAVVADLAVRRVRAGATPPALLTHQSPDEWPAEVVRALRLVRSDTQWREVAHLTPPAVMRVAGDGRVTELVLPSTEAAAREVLGRWLVPAGHDVKAS</sequence>
<evidence type="ECO:0000313" key="2">
    <source>
        <dbReference type="EMBL" id="GGK04789.1"/>
    </source>
</evidence>
<keyword evidence="1" id="KW-1133">Transmembrane helix</keyword>
<name>A0A8J3BEJ4_9ACTN</name>
<gene>
    <name evidence="2" type="ORF">GCM10010123_38440</name>
</gene>
<keyword evidence="1" id="KW-0472">Membrane</keyword>
<proteinExistence type="predicted"/>
<reference evidence="2" key="2">
    <citation type="submission" date="2020-09" db="EMBL/GenBank/DDBJ databases">
        <authorList>
            <person name="Sun Q."/>
            <person name="Ohkuma M."/>
        </authorList>
    </citation>
    <scope>NUCLEOTIDE SEQUENCE</scope>
    <source>
        <strain evidence="2">JCM 3090</strain>
    </source>
</reference>
<comment type="caution">
    <text evidence="2">The sequence shown here is derived from an EMBL/GenBank/DDBJ whole genome shotgun (WGS) entry which is preliminary data.</text>
</comment>
<reference evidence="2" key="1">
    <citation type="journal article" date="2014" name="Int. J. Syst. Evol. Microbiol.">
        <title>Complete genome sequence of Corynebacterium casei LMG S-19264T (=DSM 44701T), isolated from a smear-ripened cheese.</title>
        <authorList>
            <consortium name="US DOE Joint Genome Institute (JGI-PGF)"/>
            <person name="Walter F."/>
            <person name="Albersmeier A."/>
            <person name="Kalinowski J."/>
            <person name="Ruckert C."/>
        </authorList>
    </citation>
    <scope>NUCLEOTIDE SEQUENCE</scope>
    <source>
        <strain evidence="2">JCM 3090</strain>
    </source>
</reference>
<keyword evidence="1" id="KW-0812">Transmembrane</keyword>
<dbReference type="AlphaFoldDB" id="A0A8J3BEJ4"/>
<dbReference type="EMBL" id="BMQB01000009">
    <property type="protein sequence ID" value="GGK04789.1"/>
    <property type="molecule type" value="Genomic_DNA"/>
</dbReference>
<feature type="transmembrane region" description="Helical" evidence="1">
    <location>
        <begin position="6"/>
        <end position="26"/>
    </location>
</feature>
<dbReference type="Proteomes" id="UP000649739">
    <property type="component" value="Unassembled WGS sequence"/>
</dbReference>
<accession>A0A8J3BEJ4</accession>
<protein>
    <submittedName>
        <fullName evidence="2">Uncharacterized protein</fullName>
    </submittedName>
</protein>
<evidence type="ECO:0000313" key="3">
    <source>
        <dbReference type="Proteomes" id="UP000649739"/>
    </source>
</evidence>